<dbReference type="PROSITE" id="PS50157">
    <property type="entry name" value="ZINC_FINGER_C2H2_2"/>
    <property type="match status" value="1"/>
</dbReference>
<name>A0A8H5H9W7_9AGAR</name>
<protein>
    <recommendedName>
        <fullName evidence="3">C2H2-type domain-containing protein</fullName>
    </recommendedName>
</protein>
<feature type="compositionally biased region" description="Polar residues" evidence="2">
    <location>
        <begin position="166"/>
        <end position="182"/>
    </location>
</feature>
<keyword evidence="1" id="KW-0479">Metal-binding</keyword>
<feature type="domain" description="C2H2-type" evidence="3">
    <location>
        <begin position="62"/>
        <end position="89"/>
    </location>
</feature>
<evidence type="ECO:0000259" key="3">
    <source>
        <dbReference type="PROSITE" id="PS50157"/>
    </source>
</evidence>
<feature type="region of interest" description="Disordered" evidence="2">
    <location>
        <begin position="150"/>
        <end position="182"/>
    </location>
</feature>
<organism evidence="4 5">
    <name type="scientific">Collybiopsis confluens</name>
    <dbReference type="NCBI Taxonomy" id="2823264"/>
    <lineage>
        <taxon>Eukaryota</taxon>
        <taxon>Fungi</taxon>
        <taxon>Dikarya</taxon>
        <taxon>Basidiomycota</taxon>
        <taxon>Agaricomycotina</taxon>
        <taxon>Agaricomycetes</taxon>
        <taxon>Agaricomycetidae</taxon>
        <taxon>Agaricales</taxon>
        <taxon>Marasmiineae</taxon>
        <taxon>Omphalotaceae</taxon>
        <taxon>Collybiopsis</taxon>
    </lineage>
</organism>
<evidence type="ECO:0000313" key="5">
    <source>
        <dbReference type="Proteomes" id="UP000518752"/>
    </source>
</evidence>
<accession>A0A8H5H9W7</accession>
<dbReference type="PROSITE" id="PS00028">
    <property type="entry name" value="ZINC_FINGER_C2H2_1"/>
    <property type="match status" value="1"/>
</dbReference>
<evidence type="ECO:0000313" key="4">
    <source>
        <dbReference type="EMBL" id="KAF5379354.1"/>
    </source>
</evidence>
<reference evidence="4 5" key="1">
    <citation type="journal article" date="2020" name="ISME J.">
        <title>Uncovering the hidden diversity of litter-decomposition mechanisms in mushroom-forming fungi.</title>
        <authorList>
            <person name="Floudas D."/>
            <person name="Bentzer J."/>
            <person name="Ahren D."/>
            <person name="Johansson T."/>
            <person name="Persson P."/>
            <person name="Tunlid A."/>
        </authorList>
    </citation>
    <scope>NUCLEOTIDE SEQUENCE [LARGE SCALE GENOMIC DNA]</scope>
    <source>
        <strain evidence="4 5">CBS 406.79</strain>
    </source>
</reference>
<gene>
    <name evidence="4" type="ORF">D9757_007673</name>
</gene>
<keyword evidence="5" id="KW-1185">Reference proteome</keyword>
<dbReference type="EMBL" id="JAACJN010000070">
    <property type="protein sequence ID" value="KAF5379354.1"/>
    <property type="molecule type" value="Genomic_DNA"/>
</dbReference>
<evidence type="ECO:0000256" key="2">
    <source>
        <dbReference type="SAM" id="MobiDB-lite"/>
    </source>
</evidence>
<keyword evidence="1" id="KW-0862">Zinc</keyword>
<sequence length="200" mass="21629">MPSNAYNFGLTSDGDPQKSNLRRSFSPCLFFPPSSTNFFDCLHLHRSMPRRPRPPPPSRDPRECPQCGIILARPGDLSRHSKTHFDPEVKKQATVAPTKNANITAFKGPMSTPIYASIGKIGLSSASTLGLIVTLPPATPVLSFDTVKDATARKPRGRAEPRPDQALSSTEPRAPSTAVTSPAMSYTSIFAVWSRGPAMP</sequence>
<dbReference type="Proteomes" id="UP000518752">
    <property type="component" value="Unassembled WGS sequence"/>
</dbReference>
<feature type="compositionally biased region" description="Basic and acidic residues" evidence="2">
    <location>
        <begin position="150"/>
        <end position="163"/>
    </location>
</feature>
<proteinExistence type="predicted"/>
<dbReference type="AlphaFoldDB" id="A0A8H5H9W7"/>
<comment type="caution">
    <text evidence="4">The sequence shown here is derived from an EMBL/GenBank/DDBJ whole genome shotgun (WGS) entry which is preliminary data.</text>
</comment>
<evidence type="ECO:0000256" key="1">
    <source>
        <dbReference type="PROSITE-ProRule" id="PRU00042"/>
    </source>
</evidence>
<dbReference type="GO" id="GO:0008270">
    <property type="term" value="F:zinc ion binding"/>
    <property type="evidence" value="ECO:0007669"/>
    <property type="project" value="UniProtKB-KW"/>
</dbReference>
<dbReference type="InterPro" id="IPR013087">
    <property type="entry name" value="Znf_C2H2_type"/>
</dbReference>
<keyword evidence="1" id="KW-0863">Zinc-finger</keyword>